<gene>
    <name evidence="1" type="ORF">NQ315_007897</name>
</gene>
<accession>A0AAV8W883</accession>
<dbReference type="EMBL" id="JANEYG010000006">
    <property type="protein sequence ID" value="KAJ8922862.1"/>
    <property type="molecule type" value="Genomic_DNA"/>
</dbReference>
<evidence type="ECO:0000313" key="1">
    <source>
        <dbReference type="EMBL" id="KAJ8922862.1"/>
    </source>
</evidence>
<protein>
    <submittedName>
        <fullName evidence="1">Uncharacterized protein</fullName>
    </submittedName>
</protein>
<dbReference type="Proteomes" id="UP001159042">
    <property type="component" value="Unassembled WGS sequence"/>
</dbReference>
<sequence>MRSENTQFVTDFYLCLVEKDITFCIATDTGNKIMLKRPVTDLQFLKGNICQISLNVILEKFTVCSMGPVKLYNVNKM</sequence>
<reference evidence="1 2" key="1">
    <citation type="journal article" date="2023" name="Insect Mol. Biol.">
        <title>Genome sequencing provides insights into the evolution of gene families encoding plant cell wall-degrading enzymes in longhorned beetles.</title>
        <authorList>
            <person name="Shin N.R."/>
            <person name="Okamura Y."/>
            <person name="Kirsch R."/>
            <person name="Pauchet Y."/>
        </authorList>
    </citation>
    <scope>NUCLEOTIDE SEQUENCE [LARGE SCALE GENOMIC DNA]</scope>
    <source>
        <strain evidence="1">EAD_L_NR</strain>
    </source>
</reference>
<comment type="caution">
    <text evidence="1">The sequence shown here is derived from an EMBL/GenBank/DDBJ whole genome shotgun (WGS) entry which is preliminary data.</text>
</comment>
<proteinExistence type="predicted"/>
<keyword evidence="2" id="KW-1185">Reference proteome</keyword>
<organism evidence="1 2">
    <name type="scientific">Exocentrus adspersus</name>
    <dbReference type="NCBI Taxonomy" id="1586481"/>
    <lineage>
        <taxon>Eukaryota</taxon>
        <taxon>Metazoa</taxon>
        <taxon>Ecdysozoa</taxon>
        <taxon>Arthropoda</taxon>
        <taxon>Hexapoda</taxon>
        <taxon>Insecta</taxon>
        <taxon>Pterygota</taxon>
        <taxon>Neoptera</taxon>
        <taxon>Endopterygota</taxon>
        <taxon>Coleoptera</taxon>
        <taxon>Polyphaga</taxon>
        <taxon>Cucujiformia</taxon>
        <taxon>Chrysomeloidea</taxon>
        <taxon>Cerambycidae</taxon>
        <taxon>Lamiinae</taxon>
        <taxon>Acanthocinini</taxon>
        <taxon>Exocentrus</taxon>
    </lineage>
</organism>
<evidence type="ECO:0000313" key="2">
    <source>
        <dbReference type="Proteomes" id="UP001159042"/>
    </source>
</evidence>
<name>A0AAV8W883_9CUCU</name>
<dbReference type="AlphaFoldDB" id="A0AAV8W883"/>